<name>A0AAD9ADN5_9PEZI</name>
<feature type="region of interest" description="Disordered" evidence="1">
    <location>
        <begin position="22"/>
        <end position="44"/>
    </location>
</feature>
<evidence type="ECO:0000313" key="3">
    <source>
        <dbReference type="Proteomes" id="UP001243330"/>
    </source>
</evidence>
<evidence type="ECO:0000256" key="1">
    <source>
        <dbReference type="SAM" id="MobiDB-lite"/>
    </source>
</evidence>
<keyword evidence="3" id="KW-1185">Reference proteome</keyword>
<comment type="caution">
    <text evidence="2">The sequence shown here is derived from an EMBL/GenBank/DDBJ whole genome shotgun (WGS) entry which is preliminary data.</text>
</comment>
<sequence length="72" mass="8204">MTVADIMTALSRLFLPSRRGTLGAWGSSRSGKREEEAGEKRRVTGDRIEGSSCLTRASVQVNQLREYFWERR</sequence>
<organism evidence="2 3">
    <name type="scientific">Colletotrichum chrysophilum</name>
    <dbReference type="NCBI Taxonomy" id="1836956"/>
    <lineage>
        <taxon>Eukaryota</taxon>
        <taxon>Fungi</taxon>
        <taxon>Dikarya</taxon>
        <taxon>Ascomycota</taxon>
        <taxon>Pezizomycotina</taxon>
        <taxon>Sordariomycetes</taxon>
        <taxon>Hypocreomycetidae</taxon>
        <taxon>Glomerellales</taxon>
        <taxon>Glomerellaceae</taxon>
        <taxon>Colletotrichum</taxon>
        <taxon>Colletotrichum gloeosporioides species complex</taxon>
    </lineage>
</organism>
<accession>A0AAD9ADN5</accession>
<proteinExistence type="predicted"/>
<evidence type="ECO:0000313" key="2">
    <source>
        <dbReference type="EMBL" id="KAK1843619.1"/>
    </source>
</evidence>
<feature type="compositionally biased region" description="Basic and acidic residues" evidence="1">
    <location>
        <begin position="31"/>
        <end position="44"/>
    </location>
</feature>
<dbReference type="Proteomes" id="UP001243330">
    <property type="component" value="Unassembled WGS sequence"/>
</dbReference>
<dbReference type="AlphaFoldDB" id="A0AAD9ADN5"/>
<gene>
    <name evidence="2" type="ORF">CCHR01_13766</name>
</gene>
<dbReference type="EMBL" id="JAQOWY010000349">
    <property type="protein sequence ID" value="KAK1843619.1"/>
    <property type="molecule type" value="Genomic_DNA"/>
</dbReference>
<reference evidence="2" key="1">
    <citation type="submission" date="2023-01" db="EMBL/GenBank/DDBJ databases">
        <title>Colletotrichum chrysophilum M932 genome sequence.</title>
        <authorList>
            <person name="Baroncelli R."/>
        </authorList>
    </citation>
    <scope>NUCLEOTIDE SEQUENCE</scope>
    <source>
        <strain evidence="2">M932</strain>
    </source>
</reference>
<protein>
    <submittedName>
        <fullName evidence="2">Uncharacterized protein</fullName>
    </submittedName>
</protein>